<dbReference type="Gene3D" id="3.30.70.1260">
    <property type="entry name" value="bacterial protein sp0830 like"/>
    <property type="match status" value="1"/>
</dbReference>
<protein>
    <submittedName>
        <fullName evidence="1">DUF1697 domain-containing protein</fullName>
    </submittedName>
</protein>
<evidence type="ECO:0000313" key="2">
    <source>
        <dbReference type="Proteomes" id="UP001065174"/>
    </source>
</evidence>
<organism evidence="1 2">
    <name type="scientific">Reichenbachiella agarivorans</name>
    <dbReference type="NCBI Taxonomy" id="2979464"/>
    <lineage>
        <taxon>Bacteria</taxon>
        <taxon>Pseudomonadati</taxon>
        <taxon>Bacteroidota</taxon>
        <taxon>Cytophagia</taxon>
        <taxon>Cytophagales</taxon>
        <taxon>Reichenbachiellaceae</taxon>
        <taxon>Reichenbachiella</taxon>
    </lineage>
</organism>
<dbReference type="PANTHER" id="PTHR36439:SF1">
    <property type="entry name" value="DUF1697 DOMAIN-CONTAINING PROTEIN"/>
    <property type="match status" value="1"/>
</dbReference>
<proteinExistence type="predicted"/>
<dbReference type="Proteomes" id="UP001065174">
    <property type="component" value="Chromosome"/>
</dbReference>
<keyword evidence="2" id="KW-1185">Reference proteome</keyword>
<dbReference type="PANTHER" id="PTHR36439">
    <property type="entry name" value="BLL4334 PROTEIN"/>
    <property type="match status" value="1"/>
</dbReference>
<dbReference type="EMBL" id="CP106679">
    <property type="protein sequence ID" value="UXP33927.1"/>
    <property type="molecule type" value="Genomic_DNA"/>
</dbReference>
<sequence length="175" mass="20055">MKKYVALLRGINVSGQKKIKMTELKSALVAAGLTTVETYIQSGNLVFETELSEEESTQLIERVILEDFGFEVPTLVLEQSYFRFVLDNNPFLQRGEDNKKLYVCFMMDIPTEESKLTLAETDLKGDEYHIIDQLIYTCYHQGAGKTKMDNNLLERKLKVRATSRNWNTVGKLGEM</sequence>
<dbReference type="Gene3D" id="3.30.70.1280">
    <property type="entry name" value="SP0830-like domains"/>
    <property type="match status" value="1"/>
</dbReference>
<dbReference type="RefSeq" id="WP_262311353.1">
    <property type="nucleotide sequence ID" value="NZ_CP106679.1"/>
</dbReference>
<name>A0ABY6CTT2_9BACT</name>
<reference evidence="1" key="1">
    <citation type="submission" date="2022-09" db="EMBL/GenBank/DDBJ databases">
        <title>Comparative genomics and taxonomic characterization of three novel marine species of genus Reichenbachiella exhibiting antioxidant and polysaccharide degradation activities.</title>
        <authorList>
            <person name="Muhammad N."/>
            <person name="Lee Y.-J."/>
            <person name="Ko J."/>
            <person name="Kim S.-G."/>
        </authorList>
    </citation>
    <scope>NUCLEOTIDE SEQUENCE</scope>
    <source>
        <strain evidence="1">BKB1-1</strain>
    </source>
</reference>
<dbReference type="Pfam" id="PF08002">
    <property type="entry name" value="DUF1697"/>
    <property type="match status" value="1"/>
</dbReference>
<gene>
    <name evidence="1" type="ORF">N6H18_08215</name>
</gene>
<accession>A0ABY6CTT2</accession>
<evidence type="ECO:0000313" key="1">
    <source>
        <dbReference type="EMBL" id="UXP33927.1"/>
    </source>
</evidence>
<dbReference type="PIRSF" id="PIRSF008502">
    <property type="entry name" value="UCP008502"/>
    <property type="match status" value="1"/>
</dbReference>
<dbReference type="InterPro" id="IPR012545">
    <property type="entry name" value="DUF1697"/>
</dbReference>
<dbReference type="SUPFAM" id="SSF160379">
    <property type="entry name" value="SP0830-like"/>
    <property type="match status" value="1"/>
</dbReference>